<evidence type="ECO:0000313" key="2">
    <source>
        <dbReference type="EMBL" id="KAK4324959.1"/>
    </source>
</evidence>
<sequence length="136" mass="14867">MMRPKLGGGGRGGGGGKEGGEGEGEGKGGGGGGGEGEGEEEEEEEEVEEEEEKDKEEEKEEEEEAKAKEVKYLHSGLIVSTASSFRHSTRLNPERHDSLMCHFHHPMERHHLHCSFLIPRLLSVQSRGVTCVFPMP</sequence>
<dbReference type="Proteomes" id="UP001292094">
    <property type="component" value="Unassembled WGS sequence"/>
</dbReference>
<proteinExistence type="predicted"/>
<keyword evidence="3" id="KW-1185">Reference proteome</keyword>
<evidence type="ECO:0000313" key="3">
    <source>
        <dbReference type="Proteomes" id="UP001292094"/>
    </source>
</evidence>
<name>A0AAE1QEA3_9EUCA</name>
<dbReference type="EMBL" id="JAWZYT010000309">
    <property type="protein sequence ID" value="KAK4324959.1"/>
    <property type="molecule type" value="Genomic_DNA"/>
</dbReference>
<feature type="compositionally biased region" description="Gly residues" evidence="1">
    <location>
        <begin position="1"/>
        <end position="17"/>
    </location>
</feature>
<comment type="caution">
    <text evidence="2">The sequence shown here is derived from an EMBL/GenBank/DDBJ whole genome shotgun (WGS) entry which is preliminary data.</text>
</comment>
<reference evidence="2" key="1">
    <citation type="submission" date="2023-11" db="EMBL/GenBank/DDBJ databases">
        <title>Genome assemblies of two species of porcelain crab, Petrolisthes cinctipes and Petrolisthes manimaculis (Anomura: Porcellanidae).</title>
        <authorList>
            <person name="Angst P."/>
        </authorList>
    </citation>
    <scope>NUCLEOTIDE SEQUENCE</scope>
    <source>
        <strain evidence="2">PB745_02</strain>
        <tissue evidence="2">Gill</tissue>
    </source>
</reference>
<organism evidence="2 3">
    <name type="scientific">Petrolisthes manimaculis</name>
    <dbReference type="NCBI Taxonomy" id="1843537"/>
    <lineage>
        <taxon>Eukaryota</taxon>
        <taxon>Metazoa</taxon>
        <taxon>Ecdysozoa</taxon>
        <taxon>Arthropoda</taxon>
        <taxon>Crustacea</taxon>
        <taxon>Multicrustacea</taxon>
        <taxon>Malacostraca</taxon>
        <taxon>Eumalacostraca</taxon>
        <taxon>Eucarida</taxon>
        <taxon>Decapoda</taxon>
        <taxon>Pleocyemata</taxon>
        <taxon>Anomura</taxon>
        <taxon>Galatheoidea</taxon>
        <taxon>Porcellanidae</taxon>
        <taxon>Petrolisthes</taxon>
    </lineage>
</organism>
<evidence type="ECO:0000256" key="1">
    <source>
        <dbReference type="SAM" id="MobiDB-lite"/>
    </source>
</evidence>
<dbReference type="AlphaFoldDB" id="A0AAE1QEA3"/>
<feature type="compositionally biased region" description="Acidic residues" evidence="1">
    <location>
        <begin position="36"/>
        <end position="64"/>
    </location>
</feature>
<feature type="region of interest" description="Disordered" evidence="1">
    <location>
        <begin position="1"/>
        <end position="69"/>
    </location>
</feature>
<protein>
    <submittedName>
        <fullName evidence="2">Uncharacterized protein</fullName>
    </submittedName>
</protein>
<gene>
    <name evidence="2" type="ORF">Pmani_004417</name>
</gene>
<accession>A0AAE1QEA3</accession>